<dbReference type="Proteomes" id="UP000287224">
    <property type="component" value="Unassembled WGS sequence"/>
</dbReference>
<dbReference type="OrthoDB" id="9798081at2"/>
<protein>
    <recommendedName>
        <fullName evidence="3">Aminoglycoside nucleotidyltransferase</fullName>
    </recommendedName>
</protein>
<name>A0A401ZS51_9CHLR</name>
<accession>A0A401ZS51</accession>
<proteinExistence type="predicted"/>
<dbReference type="InterPro" id="IPR019646">
    <property type="entry name" value="Aminoglyc_AdlTrfase"/>
</dbReference>
<evidence type="ECO:0000313" key="2">
    <source>
        <dbReference type="Proteomes" id="UP000287224"/>
    </source>
</evidence>
<keyword evidence="2" id="KW-1185">Reference proteome</keyword>
<evidence type="ECO:0008006" key="3">
    <source>
        <dbReference type="Google" id="ProtNLM"/>
    </source>
</evidence>
<organism evidence="1 2">
    <name type="scientific">Dictyobacter aurantiacus</name>
    <dbReference type="NCBI Taxonomy" id="1936993"/>
    <lineage>
        <taxon>Bacteria</taxon>
        <taxon>Bacillati</taxon>
        <taxon>Chloroflexota</taxon>
        <taxon>Ktedonobacteria</taxon>
        <taxon>Ktedonobacterales</taxon>
        <taxon>Dictyobacteraceae</taxon>
        <taxon>Dictyobacter</taxon>
    </lineage>
</organism>
<dbReference type="Pfam" id="PF10706">
    <property type="entry name" value="Aminoglyc_resit"/>
    <property type="match status" value="1"/>
</dbReference>
<gene>
    <name evidence="1" type="ORF">KDAU_69610</name>
</gene>
<reference evidence="2" key="1">
    <citation type="submission" date="2018-12" db="EMBL/GenBank/DDBJ databases">
        <title>Tengunoibacter tsumagoiensis gen. nov., sp. nov., Dictyobacter kobayashii sp. nov., D. alpinus sp. nov., and D. joshuensis sp. nov. and description of Dictyobacteraceae fam. nov. within the order Ktedonobacterales isolated from Tengu-no-mugimeshi.</title>
        <authorList>
            <person name="Wang C.M."/>
            <person name="Zheng Y."/>
            <person name="Sakai Y."/>
            <person name="Toyoda A."/>
            <person name="Minakuchi Y."/>
            <person name="Abe K."/>
            <person name="Yokota A."/>
            <person name="Yabe S."/>
        </authorList>
    </citation>
    <scope>NUCLEOTIDE SEQUENCE [LARGE SCALE GENOMIC DNA]</scope>
    <source>
        <strain evidence="2">S-27</strain>
    </source>
</reference>
<dbReference type="RefSeq" id="WP_126602232.1">
    <property type="nucleotide sequence ID" value="NZ_BIFQ01000002.1"/>
</dbReference>
<evidence type="ECO:0000313" key="1">
    <source>
        <dbReference type="EMBL" id="GCE09632.1"/>
    </source>
</evidence>
<dbReference type="EMBL" id="BIFQ01000002">
    <property type="protein sequence ID" value="GCE09632.1"/>
    <property type="molecule type" value="Genomic_DNA"/>
</dbReference>
<dbReference type="AlphaFoldDB" id="A0A401ZS51"/>
<sequence length="160" mass="18744">MSAARNTWEFVREVIHQLKAVGISTYLFGGWAEELWQLSAPRTHADIDLLYPAADFQAVDRWLRETNNIIEIAEKRFHHKRAMLYHQVKLEFFLLEPTVDGYVTNYFGDGYRLYWPSDALTHLALVDGSLVPVASSQALQAYRQNHHHIQLAYQYYQDHH</sequence>
<dbReference type="Gene3D" id="3.30.460.40">
    <property type="match status" value="1"/>
</dbReference>
<comment type="caution">
    <text evidence="1">The sequence shown here is derived from an EMBL/GenBank/DDBJ whole genome shotgun (WGS) entry which is preliminary data.</text>
</comment>